<feature type="region of interest" description="Disordered" evidence="1">
    <location>
        <begin position="1"/>
        <end position="60"/>
    </location>
</feature>
<evidence type="ECO:0000313" key="4">
    <source>
        <dbReference type="Proteomes" id="UP000054279"/>
    </source>
</evidence>
<evidence type="ECO:0000313" key="2">
    <source>
        <dbReference type="EMBL" id="KIJ26446.1"/>
    </source>
</evidence>
<proteinExistence type="predicted"/>
<evidence type="ECO:0000313" key="3">
    <source>
        <dbReference type="EMBL" id="KIJ35740.1"/>
    </source>
</evidence>
<sequence length="60" mass="6345">MFNTRQSTAIQSTSMSPQITVPPSKISPKQTPSGPGPHASKPRTRPFILKTTTPIASLAA</sequence>
<feature type="compositionally biased region" description="Polar residues" evidence="1">
    <location>
        <begin position="50"/>
        <end position="60"/>
    </location>
</feature>
<dbReference type="EMBL" id="KN837185">
    <property type="protein sequence ID" value="KIJ35740.1"/>
    <property type="molecule type" value="Genomic_DNA"/>
</dbReference>
<name>A0A0C9ULZ0_SPHS4</name>
<dbReference type="EMBL" id="KN837369">
    <property type="protein sequence ID" value="KIJ26446.1"/>
    <property type="molecule type" value="Genomic_DNA"/>
</dbReference>
<keyword evidence="4" id="KW-1185">Reference proteome</keyword>
<dbReference type="HOGENOM" id="CLU_2943297_0_0_1"/>
<dbReference type="Proteomes" id="UP000054279">
    <property type="component" value="Unassembled WGS sequence"/>
</dbReference>
<dbReference type="AlphaFoldDB" id="A0A0C9ULZ0"/>
<feature type="compositionally biased region" description="Polar residues" evidence="1">
    <location>
        <begin position="1"/>
        <end position="33"/>
    </location>
</feature>
<gene>
    <name evidence="3" type="ORF">M422DRAFT_34535</name>
    <name evidence="2" type="ORF">M422DRAFT_38231</name>
</gene>
<accession>A0A0C9ULZ0</accession>
<reference evidence="2 4" key="1">
    <citation type="submission" date="2014-06" db="EMBL/GenBank/DDBJ databases">
        <title>Evolutionary Origins and Diversification of the Mycorrhizal Mutualists.</title>
        <authorList>
            <consortium name="DOE Joint Genome Institute"/>
            <consortium name="Mycorrhizal Genomics Consortium"/>
            <person name="Kohler A."/>
            <person name="Kuo A."/>
            <person name="Nagy L.G."/>
            <person name="Floudas D."/>
            <person name="Copeland A."/>
            <person name="Barry K.W."/>
            <person name="Cichocki N."/>
            <person name="Veneault-Fourrey C."/>
            <person name="LaButti K."/>
            <person name="Lindquist E.A."/>
            <person name="Lipzen A."/>
            <person name="Lundell T."/>
            <person name="Morin E."/>
            <person name="Murat C."/>
            <person name="Riley R."/>
            <person name="Ohm R."/>
            <person name="Sun H."/>
            <person name="Tunlid A."/>
            <person name="Henrissat B."/>
            <person name="Grigoriev I.V."/>
            <person name="Hibbett D.S."/>
            <person name="Martin F."/>
        </authorList>
    </citation>
    <scope>NUCLEOTIDE SEQUENCE [LARGE SCALE GENOMIC DNA]</scope>
    <source>
        <strain evidence="2 4">SS14</strain>
    </source>
</reference>
<protein>
    <submittedName>
        <fullName evidence="2">Uncharacterized protein</fullName>
    </submittedName>
</protein>
<organism evidence="2 4">
    <name type="scientific">Sphaerobolus stellatus (strain SS14)</name>
    <dbReference type="NCBI Taxonomy" id="990650"/>
    <lineage>
        <taxon>Eukaryota</taxon>
        <taxon>Fungi</taxon>
        <taxon>Dikarya</taxon>
        <taxon>Basidiomycota</taxon>
        <taxon>Agaricomycotina</taxon>
        <taxon>Agaricomycetes</taxon>
        <taxon>Phallomycetidae</taxon>
        <taxon>Geastrales</taxon>
        <taxon>Sphaerobolaceae</taxon>
        <taxon>Sphaerobolus</taxon>
    </lineage>
</organism>
<evidence type="ECO:0000256" key="1">
    <source>
        <dbReference type="SAM" id="MobiDB-lite"/>
    </source>
</evidence>